<evidence type="ECO:0000256" key="1">
    <source>
        <dbReference type="SAM" id="MobiDB-lite"/>
    </source>
</evidence>
<dbReference type="AlphaFoldDB" id="A0A2K3JYI7"/>
<dbReference type="InterPro" id="IPR013103">
    <property type="entry name" value="RVT_2"/>
</dbReference>
<protein>
    <submittedName>
        <fullName evidence="4">Uncharacterized protein</fullName>
    </submittedName>
</protein>
<sequence length="251" mass="29251">FAHVKQDKLDARAVKCVFIGYPEGVKGYKLWMMGPGRSKFIISRDVTIDETRMRMKCKDIEESPETRVERIQFEVEPSIDEREQEDETQVPKESGSDEVNVLDYQLARDRERRVIHPPNRFGYTDLICYALNAAKEVQDSEPKNFREAFESIDGKFWLEAMNEEMLSLEKNHTWELVPLPKKKRVVGSKWVFKKKDGIPGVETPRYKAGLVAKGFTQVKGIDYNEIFSPVLKHCFIRVLMEIVNQYDPELE</sequence>
<feature type="domain" description="Reverse transcriptase Ty1/copia-type" evidence="2">
    <location>
        <begin position="171"/>
        <end position="247"/>
    </location>
</feature>
<feature type="region of interest" description="Disordered" evidence="1">
    <location>
        <begin position="77"/>
        <end position="97"/>
    </location>
</feature>
<dbReference type="Proteomes" id="UP000236291">
    <property type="component" value="Unassembled WGS sequence"/>
</dbReference>
<dbReference type="EMBL" id="ASHM01079940">
    <property type="protein sequence ID" value="PNX59082.1"/>
    <property type="molecule type" value="Genomic_DNA"/>
</dbReference>
<evidence type="ECO:0000313" key="5">
    <source>
        <dbReference type="Proteomes" id="UP000236291"/>
    </source>
</evidence>
<reference evidence="4 5" key="2">
    <citation type="journal article" date="2017" name="Front. Plant Sci.">
        <title>Gene Classification and Mining of Molecular Markers Useful in Red Clover (Trifolium pratense) Breeding.</title>
        <authorList>
            <person name="Istvanek J."/>
            <person name="Dluhosova J."/>
            <person name="Dluhos P."/>
            <person name="Patkova L."/>
            <person name="Nedelnik J."/>
            <person name="Repkova J."/>
        </authorList>
    </citation>
    <scope>NUCLEOTIDE SEQUENCE [LARGE SCALE GENOMIC DNA]</scope>
    <source>
        <strain evidence="5">cv. Tatra</strain>
        <tissue evidence="4">Young leaves</tissue>
    </source>
</reference>
<gene>
    <name evidence="4" type="ORF">L195_g051235</name>
</gene>
<feature type="domain" description="Retroviral polymerase SH3-like" evidence="3">
    <location>
        <begin position="1"/>
        <end position="54"/>
    </location>
</feature>
<organism evidence="4 5">
    <name type="scientific">Trifolium pratense</name>
    <name type="common">Red clover</name>
    <dbReference type="NCBI Taxonomy" id="57577"/>
    <lineage>
        <taxon>Eukaryota</taxon>
        <taxon>Viridiplantae</taxon>
        <taxon>Streptophyta</taxon>
        <taxon>Embryophyta</taxon>
        <taxon>Tracheophyta</taxon>
        <taxon>Spermatophyta</taxon>
        <taxon>Magnoliopsida</taxon>
        <taxon>eudicotyledons</taxon>
        <taxon>Gunneridae</taxon>
        <taxon>Pentapetalae</taxon>
        <taxon>rosids</taxon>
        <taxon>fabids</taxon>
        <taxon>Fabales</taxon>
        <taxon>Fabaceae</taxon>
        <taxon>Papilionoideae</taxon>
        <taxon>50 kb inversion clade</taxon>
        <taxon>NPAAA clade</taxon>
        <taxon>Hologalegina</taxon>
        <taxon>IRL clade</taxon>
        <taxon>Trifolieae</taxon>
        <taxon>Trifolium</taxon>
    </lineage>
</organism>
<dbReference type="Pfam" id="PF07727">
    <property type="entry name" value="RVT_2"/>
    <property type="match status" value="1"/>
</dbReference>
<evidence type="ECO:0000259" key="2">
    <source>
        <dbReference type="Pfam" id="PF07727"/>
    </source>
</evidence>
<feature type="non-terminal residue" evidence="4">
    <location>
        <position position="1"/>
    </location>
</feature>
<dbReference type="STRING" id="57577.A0A2K3JYI7"/>
<dbReference type="Pfam" id="PF25597">
    <property type="entry name" value="SH3_retrovirus"/>
    <property type="match status" value="1"/>
</dbReference>
<name>A0A2K3JYI7_TRIPR</name>
<reference evidence="4 5" key="1">
    <citation type="journal article" date="2014" name="Am. J. Bot.">
        <title>Genome assembly and annotation for red clover (Trifolium pratense; Fabaceae).</title>
        <authorList>
            <person name="Istvanek J."/>
            <person name="Jaros M."/>
            <person name="Krenek A."/>
            <person name="Repkova J."/>
        </authorList>
    </citation>
    <scope>NUCLEOTIDE SEQUENCE [LARGE SCALE GENOMIC DNA]</scope>
    <source>
        <strain evidence="5">cv. Tatra</strain>
        <tissue evidence="4">Young leaves</tissue>
    </source>
</reference>
<accession>A0A2K3JYI7</accession>
<dbReference type="ExpressionAtlas" id="A0A2K3JYI7">
    <property type="expression patterns" value="baseline"/>
</dbReference>
<evidence type="ECO:0000313" key="4">
    <source>
        <dbReference type="EMBL" id="PNX59082.1"/>
    </source>
</evidence>
<evidence type="ECO:0000259" key="3">
    <source>
        <dbReference type="Pfam" id="PF25597"/>
    </source>
</evidence>
<dbReference type="InterPro" id="IPR057670">
    <property type="entry name" value="SH3_retrovirus"/>
</dbReference>
<proteinExistence type="predicted"/>
<comment type="caution">
    <text evidence="4">The sequence shown here is derived from an EMBL/GenBank/DDBJ whole genome shotgun (WGS) entry which is preliminary data.</text>
</comment>